<dbReference type="Pfam" id="PF00589">
    <property type="entry name" value="Phage_integrase"/>
    <property type="match status" value="1"/>
</dbReference>
<evidence type="ECO:0000313" key="8">
    <source>
        <dbReference type="EMBL" id="GIO38835.1"/>
    </source>
</evidence>
<dbReference type="InterPro" id="IPR004107">
    <property type="entry name" value="Integrase_SAM-like_N"/>
</dbReference>
<dbReference type="Gene3D" id="1.10.443.10">
    <property type="entry name" value="Intergrase catalytic core"/>
    <property type="match status" value="1"/>
</dbReference>
<evidence type="ECO:0000256" key="1">
    <source>
        <dbReference type="ARBA" id="ARBA00008857"/>
    </source>
</evidence>
<evidence type="ECO:0000259" key="6">
    <source>
        <dbReference type="PROSITE" id="PS51898"/>
    </source>
</evidence>
<sequence length="303" mass="34345">MKIVSAVDLFLQHLVDEEKSDKTVKAYGMCMNHFVAWIGSSWDEITELEDVTQTVVRDFKSFLESKVDAKTKRQLAPTTVNHYLIALRSFLLFARGRGVVFKSDPVAAIKLKVIANQNETKWLTNEEIAKISHVIELLKHAGEKRKALYKAIFAILVNCGLRVAEVADLKVSDVLLDSGLLIVRSGKGKKYRHVPLGVKTRAIIQAWLDHHNGHSPHLFYSQRDPKMTARAIQHMMGRLSRLSKIPFTVHQLRHTFAKRVANESGQIEVVATVLGHANIQTTRRYIEPSIHEIRKVVEGVEFE</sequence>
<dbReference type="GO" id="GO:0003677">
    <property type="term" value="F:DNA binding"/>
    <property type="evidence" value="ECO:0007669"/>
    <property type="project" value="UniProtKB-UniRule"/>
</dbReference>
<keyword evidence="3 5" id="KW-0238">DNA-binding</keyword>
<dbReference type="EMBL" id="BORR01000015">
    <property type="protein sequence ID" value="GIO38835.1"/>
    <property type="molecule type" value="Genomic_DNA"/>
</dbReference>
<dbReference type="PANTHER" id="PTHR30349:SF41">
    <property type="entry name" value="INTEGRASE_RECOMBINASE PROTEIN MJ0367-RELATED"/>
    <property type="match status" value="1"/>
</dbReference>
<evidence type="ECO:0000256" key="2">
    <source>
        <dbReference type="ARBA" id="ARBA00022908"/>
    </source>
</evidence>
<organism evidence="8 9">
    <name type="scientific">Paenibacillus antibioticophila</name>
    <dbReference type="NCBI Taxonomy" id="1274374"/>
    <lineage>
        <taxon>Bacteria</taxon>
        <taxon>Bacillati</taxon>
        <taxon>Bacillota</taxon>
        <taxon>Bacilli</taxon>
        <taxon>Bacillales</taxon>
        <taxon>Paenibacillaceae</taxon>
        <taxon>Paenibacillus</taxon>
    </lineage>
</organism>
<proteinExistence type="inferred from homology"/>
<feature type="domain" description="Core-binding (CB)" evidence="7">
    <location>
        <begin position="1"/>
        <end position="95"/>
    </location>
</feature>
<evidence type="ECO:0000313" key="9">
    <source>
        <dbReference type="Proteomes" id="UP000681162"/>
    </source>
</evidence>
<dbReference type="InterPro" id="IPR044068">
    <property type="entry name" value="CB"/>
</dbReference>
<keyword evidence="2" id="KW-0229">DNA integration</keyword>
<reference evidence="8 9" key="1">
    <citation type="submission" date="2021-03" db="EMBL/GenBank/DDBJ databases">
        <title>Antimicrobial resistance genes in bacteria isolated from Japanese honey, and their potential for conferring macrolide and lincosamide resistance in the American foulbrood pathogen Paenibacillus larvae.</title>
        <authorList>
            <person name="Okamoto M."/>
            <person name="Kumagai M."/>
            <person name="Kanamori H."/>
            <person name="Takamatsu D."/>
        </authorList>
    </citation>
    <scope>NUCLEOTIDE SEQUENCE [LARGE SCALE GENOMIC DNA]</scope>
    <source>
        <strain evidence="8 9">J41TS12</strain>
    </source>
</reference>
<comment type="caution">
    <text evidence="8">The sequence shown here is derived from an EMBL/GenBank/DDBJ whole genome shotgun (WGS) entry which is preliminary data.</text>
</comment>
<dbReference type="RefSeq" id="WP_212941336.1">
    <property type="nucleotide sequence ID" value="NZ_BORR01000015.1"/>
</dbReference>
<accession>A0A919XXU3</accession>
<dbReference type="Pfam" id="PF02899">
    <property type="entry name" value="Phage_int_SAM_1"/>
    <property type="match status" value="1"/>
</dbReference>
<keyword evidence="4" id="KW-0233">DNA recombination</keyword>
<evidence type="ECO:0000256" key="3">
    <source>
        <dbReference type="ARBA" id="ARBA00023125"/>
    </source>
</evidence>
<evidence type="ECO:0000256" key="4">
    <source>
        <dbReference type="ARBA" id="ARBA00023172"/>
    </source>
</evidence>
<name>A0A919XXU3_9BACL</name>
<dbReference type="AlphaFoldDB" id="A0A919XXU3"/>
<dbReference type="Proteomes" id="UP000681162">
    <property type="component" value="Unassembled WGS sequence"/>
</dbReference>
<evidence type="ECO:0000256" key="5">
    <source>
        <dbReference type="PROSITE-ProRule" id="PRU01248"/>
    </source>
</evidence>
<comment type="similarity">
    <text evidence="1">Belongs to the 'phage' integrase family.</text>
</comment>
<feature type="domain" description="Tyr recombinase" evidence="6">
    <location>
        <begin position="118"/>
        <end position="298"/>
    </location>
</feature>
<dbReference type="InterPro" id="IPR002104">
    <property type="entry name" value="Integrase_catalytic"/>
</dbReference>
<keyword evidence="9" id="KW-1185">Reference proteome</keyword>
<dbReference type="PROSITE" id="PS51900">
    <property type="entry name" value="CB"/>
    <property type="match status" value="1"/>
</dbReference>
<protein>
    <submittedName>
        <fullName evidence="8">Tyrosine recombinase XerC</fullName>
    </submittedName>
</protein>
<gene>
    <name evidence="8" type="primary">xerC_1</name>
    <name evidence="8" type="ORF">J41TS12_36960</name>
</gene>
<dbReference type="CDD" id="cd00397">
    <property type="entry name" value="DNA_BRE_C"/>
    <property type="match status" value="1"/>
</dbReference>
<dbReference type="InterPro" id="IPR013762">
    <property type="entry name" value="Integrase-like_cat_sf"/>
</dbReference>
<dbReference type="InterPro" id="IPR010998">
    <property type="entry name" value="Integrase_recombinase_N"/>
</dbReference>
<dbReference type="PROSITE" id="PS51898">
    <property type="entry name" value="TYR_RECOMBINASE"/>
    <property type="match status" value="1"/>
</dbReference>
<dbReference type="Gene3D" id="1.10.150.130">
    <property type="match status" value="1"/>
</dbReference>
<dbReference type="InterPro" id="IPR050090">
    <property type="entry name" value="Tyrosine_recombinase_XerCD"/>
</dbReference>
<dbReference type="InterPro" id="IPR011010">
    <property type="entry name" value="DNA_brk_join_enz"/>
</dbReference>
<dbReference type="GO" id="GO:0015074">
    <property type="term" value="P:DNA integration"/>
    <property type="evidence" value="ECO:0007669"/>
    <property type="project" value="UniProtKB-KW"/>
</dbReference>
<dbReference type="SUPFAM" id="SSF56349">
    <property type="entry name" value="DNA breaking-rejoining enzymes"/>
    <property type="match status" value="1"/>
</dbReference>
<evidence type="ECO:0000259" key="7">
    <source>
        <dbReference type="PROSITE" id="PS51900"/>
    </source>
</evidence>
<dbReference type="GO" id="GO:0006310">
    <property type="term" value="P:DNA recombination"/>
    <property type="evidence" value="ECO:0007669"/>
    <property type="project" value="UniProtKB-KW"/>
</dbReference>
<dbReference type="PANTHER" id="PTHR30349">
    <property type="entry name" value="PHAGE INTEGRASE-RELATED"/>
    <property type="match status" value="1"/>
</dbReference>